<evidence type="ECO:0000256" key="1">
    <source>
        <dbReference type="ARBA" id="ARBA00022574"/>
    </source>
</evidence>
<gene>
    <name evidence="3" type="ORF">GAYE_PCTG32G0848</name>
</gene>
<evidence type="ECO:0000313" key="4">
    <source>
        <dbReference type="Proteomes" id="UP001300502"/>
    </source>
</evidence>
<dbReference type="InterPro" id="IPR036322">
    <property type="entry name" value="WD40_repeat_dom_sf"/>
</dbReference>
<name>A0AAV9I603_9RHOD</name>
<keyword evidence="2" id="KW-0677">Repeat</keyword>
<reference evidence="3 4" key="1">
    <citation type="submission" date="2022-07" db="EMBL/GenBank/DDBJ databases">
        <title>Genome-wide signatures of adaptation to extreme environments.</title>
        <authorList>
            <person name="Cho C.H."/>
            <person name="Yoon H.S."/>
        </authorList>
    </citation>
    <scope>NUCLEOTIDE SEQUENCE [LARGE SCALE GENOMIC DNA]</scope>
    <source>
        <strain evidence="3 4">108.79 E11</strain>
    </source>
</reference>
<dbReference type="AlphaFoldDB" id="A0AAV9I603"/>
<dbReference type="PANTHER" id="PTHR22839">
    <property type="entry name" value="THO COMPLEX SUBUNIT 3 THO3"/>
    <property type="match status" value="1"/>
</dbReference>
<proteinExistence type="predicted"/>
<keyword evidence="4" id="KW-1185">Reference proteome</keyword>
<evidence type="ECO:0008006" key="5">
    <source>
        <dbReference type="Google" id="ProtNLM"/>
    </source>
</evidence>
<dbReference type="GO" id="GO:0000445">
    <property type="term" value="C:THO complex part of transcription export complex"/>
    <property type="evidence" value="ECO:0007669"/>
    <property type="project" value="TreeGrafter"/>
</dbReference>
<dbReference type="Gene3D" id="2.130.10.10">
    <property type="entry name" value="YVTN repeat-like/Quinoprotein amine dehydrogenase"/>
    <property type="match status" value="1"/>
</dbReference>
<evidence type="ECO:0000256" key="2">
    <source>
        <dbReference type="ARBA" id="ARBA00022737"/>
    </source>
</evidence>
<dbReference type="PANTHER" id="PTHR22839:SF0">
    <property type="entry name" value="THO COMPLEX SUBUNIT 3"/>
    <property type="match status" value="1"/>
</dbReference>
<dbReference type="InterPro" id="IPR040132">
    <property type="entry name" value="Tex1/THOC3"/>
</dbReference>
<protein>
    <recommendedName>
        <fullName evidence="5">Transducin family protein / WD-40 repeat family protein</fullName>
    </recommendedName>
</protein>
<dbReference type="InterPro" id="IPR015943">
    <property type="entry name" value="WD40/YVTN_repeat-like_dom_sf"/>
</dbReference>
<dbReference type="Proteomes" id="UP001300502">
    <property type="component" value="Unassembled WGS sequence"/>
</dbReference>
<dbReference type="EMBL" id="JANCYU010000009">
    <property type="protein sequence ID" value="KAK4522958.1"/>
    <property type="molecule type" value="Genomic_DNA"/>
</dbReference>
<dbReference type="GO" id="GO:0006406">
    <property type="term" value="P:mRNA export from nucleus"/>
    <property type="evidence" value="ECO:0007669"/>
    <property type="project" value="InterPro"/>
</dbReference>
<accession>A0AAV9I603</accession>
<evidence type="ECO:0000313" key="3">
    <source>
        <dbReference type="EMBL" id="KAK4522958.1"/>
    </source>
</evidence>
<dbReference type="SUPFAM" id="SSF50978">
    <property type="entry name" value="WD40 repeat-like"/>
    <property type="match status" value="1"/>
</dbReference>
<comment type="caution">
    <text evidence="3">The sequence shown here is derived from an EMBL/GenBank/DDBJ whole genome shotgun (WGS) entry which is preliminary data.</text>
</comment>
<keyword evidence="1" id="KW-0853">WD repeat</keyword>
<sequence>MEEEQEHKRLKTKNSEFSWKLKKVIRESSGENIRCLLPNRLDSSLYNILCSISKHQVNIYDSTHFGEYLDLFMAFRSAPEEEFLCGAWVKADLESSGALSDTLLAIGTDSGKIHLLSLAYSQEIELISANETGAAVVAMAGSSVHTMTFASLTRDGNVKIWQRRNEQCTLIGNLSFSSTVISFLGDHFILLAGKDNTLRRFDISSVFEGSESNDIPVYLNEDDGQILLKRSNLSKLSHFQVQNEHQVICLFSDGTVIVVDAVHGEQQIKWEVSNFSKDNACKFAISPEGDYFALSNSNGVVSLYDISAGKKVDKFQNERMRKACGNVAFGAKKSQMIISTDCILWFFVSS</sequence>
<organism evidence="3 4">
    <name type="scientific">Galdieria yellowstonensis</name>
    <dbReference type="NCBI Taxonomy" id="3028027"/>
    <lineage>
        <taxon>Eukaryota</taxon>
        <taxon>Rhodophyta</taxon>
        <taxon>Bangiophyceae</taxon>
        <taxon>Galdieriales</taxon>
        <taxon>Galdieriaceae</taxon>
        <taxon>Galdieria</taxon>
    </lineage>
</organism>